<proteinExistence type="predicted"/>
<name>A0A9W9BS53_9HYPO</name>
<dbReference type="Pfam" id="PF14420">
    <property type="entry name" value="Clr5"/>
    <property type="match status" value="1"/>
</dbReference>
<accession>A0A9W9BS53</accession>
<dbReference type="Proteomes" id="UP001140502">
    <property type="component" value="Unassembled WGS sequence"/>
</dbReference>
<comment type="caution">
    <text evidence="3">The sequence shown here is derived from an EMBL/GenBank/DDBJ whole genome shotgun (WGS) entry which is preliminary data.</text>
</comment>
<dbReference type="EMBL" id="JAPEUR010000029">
    <property type="protein sequence ID" value="KAJ4327180.1"/>
    <property type="molecule type" value="Genomic_DNA"/>
</dbReference>
<evidence type="ECO:0000256" key="1">
    <source>
        <dbReference type="SAM" id="MobiDB-lite"/>
    </source>
</evidence>
<protein>
    <recommendedName>
        <fullName evidence="2">Clr5 domain-containing protein</fullName>
    </recommendedName>
</protein>
<feature type="region of interest" description="Disordered" evidence="1">
    <location>
        <begin position="1"/>
        <end position="26"/>
    </location>
</feature>
<feature type="domain" description="Clr5" evidence="2">
    <location>
        <begin position="30"/>
        <end position="83"/>
    </location>
</feature>
<evidence type="ECO:0000313" key="3">
    <source>
        <dbReference type="EMBL" id="KAJ4327180.1"/>
    </source>
</evidence>
<sequence length="532" mass="61070">MASQLASLVPRPGAETPAAKTTNNLPIHHSDKEWDAVYVHIERLYVHERRKLRHVMDTMETEYKFKATVQMYKKRFTKWGFSKNKSRVGTNKSQSRDQVVTRTQVVKAVSKSVVQVNLPASLKLGASDFANLEFLASIQNWTSSFFESLEDHGYPSSPSLPNSPTDMASAKRYDPESLSFSFRVIVELLKRGKGVLAGRLTRKAFLQIEAMLQVEGPLFIWNILEILYYMALYEQTQLLGILLLHLTNLARDRFEPGHPLMHMLRGLRLLLKGWHQDSLPPQAAVLQQAWSLNANMMFNHFDARLLVLYYRLVWDSEMVRLPQDRLEDADRWFALVENKVPMGYASAEDMITSIHPDLLASDGYGREPPKEYEMLKHTSVSAIQHRSTMAFPETKIKIRILSGILKCRVLEKKNTLTPLSDIEADPEPSTPDPHPPQLSRFHARIIAYVMKVLVDIDLEMGFDLAIATDRMRSIVAMREYGQSRIGPQTIHELWQLEDLLRQQGHEEEAAQIRQDTCKRLEEYVDDVPVHEV</sequence>
<dbReference type="OrthoDB" id="194358at2759"/>
<organism evidence="3 4">
    <name type="scientific">Fusarium piperis</name>
    <dbReference type="NCBI Taxonomy" id="1435070"/>
    <lineage>
        <taxon>Eukaryota</taxon>
        <taxon>Fungi</taxon>
        <taxon>Dikarya</taxon>
        <taxon>Ascomycota</taxon>
        <taxon>Pezizomycotina</taxon>
        <taxon>Sordariomycetes</taxon>
        <taxon>Hypocreomycetidae</taxon>
        <taxon>Hypocreales</taxon>
        <taxon>Nectriaceae</taxon>
        <taxon>Fusarium</taxon>
        <taxon>Fusarium solani species complex</taxon>
    </lineage>
</organism>
<reference evidence="3" key="1">
    <citation type="submission" date="2022-10" db="EMBL/GenBank/DDBJ databases">
        <title>Tapping the CABI collections for fungal endophytes: first genome assemblies for Collariella, Neodidymelliopsis, Ascochyta clinopodiicola, Didymella pomorum, Didymosphaeria variabile, Neocosmospora piperis and Neocucurbitaria cava.</title>
        <authorList>
            <person name="Hill R."/>
        </authorList>
    </citation>
    <scope>NUCLEOTIDE SEQUENCE</scope>
    <source>
        <strain evidence="3">IMI 366586</strain>
    </source>
</reference>
<dbReference type="PANTHER" id="PTHR38788">
    <property type="entry name" value="CLR5 DOMAIN-CONTAINING PROTEIN"/>
    <property type="match status" value="1"/>
</dbReference>
<evidence type="ECO:0000259" key="2">
    <source>
        <dbReference type="Pfam" id="PF14420"/>
    </source>
</evidence>
<dbReference type="AlphaFoldDB" id="A0A9W9BS53"/>
<gene>
    <name evidence="3" type="ORF">N0V84_002442</name>
</gene>
<dbReference type="PANTHER" id="PTHR38788:SF3">
    <property type="entry name" value="CLR5 DOMAIN-CONTAINING PROTEIN"/>
    <property type="match status" value="1"/>
</dbReference>
<keyword evidence="4" id="KW-1185">Reference proteome</keyword>
<evidence type="ECO:0000313" key="4">
    <source>
        <dbReference type="Proteomes" id="UP001140502"/>
    </source>
</evidence>
<dbReference type="InterPro" id="IPR025676">
    <property type="entry name" value="Clr5_dom"/>
</dbReference>